<dbReference type="CDD" id="cd01949">
    <property type="entry name" value="GGDEF"/>
    <property type="match status" value="1"/>
</dbReference>
<reference evidence="3" key="1">
    <citation type="submission" date="2019-04" db="EMBL/GenBank/DDBJ databases">
        <title>Evolution of Biomass-Degrading Anaerobic Consortia Revealed by Metagenomics.</title>
        <authorList>
            <person name="Peng X."/>
        </authorList>
    </citation>
    <scope>NUCLEOTIDE SEQUENCE</scope>
    <source>
        <strain evidence="3">SIG311</strain>
    </source>
</reference>
<evidence type="ECO:0000313" key="4">
    <source>
        <dbReference type="Proteomes" id="UP000766246"/>
    </source>
</evidence>
<dbReference type="InterPro" id="IPR000160">
    <property type="entry name" value="GGDEF_dom"/>
</dbReference>
<dbReference type="Pfam" id="PF00990">
    <property type="entry name" value="GGDEF"/>
    <property type="match status" value="1"/>
</dbReference>
<proteinExistence type="predicted"/>
<evidence type="ECO:0000259" key="2">
    <source>
        <dbReference type="PROSITE" id="PS50887"/>
    </source>
</evidence>
<comment type="caution">
    <text evidence="3">The sequence shown here is derived from an EMBL/GenBank/DDBJ whole genome shotgun (WGS) entry which is preliminary data.</text>
</comment>
<dbReference type="GO" id="GO:0071111">
    <property type="term" value="F:cyclic-guanylate-specific phosphodiesterase activity"/>
    <property type="evidence" value="ECO:0007669"/>
    <property type="project" value="InterPro"/>
</dbReference>
<dbReference type="Proteomes" id="UP000766246">
    <property type="component" value="Unassembled WGS sequence"/>
</dbReference>
<dbReference type="InterPro" id="IPR001633">
    <property type="entry name" value="EAL_dom"/>
</dbReference>
<dbReference type="PANTHER" id="PTHR33121:SF70">
    <property type="entry name" value="SIGNALING PROTEIN YKOW"/>
    <property type="match status" value="1"/>
</dbReference>
<dbReference type="EMBL" id="SVER01000024">
    <property type="protein sequence ID" value="MBE5920101.1"/>
    <property type="molecule type" value="Genomic_DNA"/>
</dbReference>
<accession>A0A927YR58</accession>
<dbReference type="InterPro" id="IPR050706">
    <property type="entry name" value="Cyclic-di-GMP_PDE-like"/>
</dbReference>
<feature type="domain" description="GGDEF" evidence="2">
    <location>
        <begin position="732"/>
        <end position="855"/>
    </location>
</feature>
<organism evidence="3 4">
    <name type="scientific">Pseudobutyrivibrio ruminis</name>
    <dbReference type="NCBI Taxonomy" id="46206"/>
    <lineage>
        <taxon>Bacteria</taxon>
        <taxon>Bacillati</taxon>
        <taxon>Bacillota</taxon>
        <taxon>Clostridia</taxon>
        <taxon>Lachnospirales</taxon>
        <taxon>Lachnospiraceae</taxon>
        <taxon>Pseudobutyrivibrio</taxon>
    </lineage>
</organism>
<evidence type="ECO:0000259" key="1">
    <source>
        <dbReference type="PROSITE" id="PS50883"/>
    </source>
</evidence>
<dbReference type="SMART" id="SM00052">
    <property type="entry name" value="EAL"/>
    <property type="match status" value="1"/>
</dbReference>
<dbReference type="Pfam" id="PF00563">
    <property type="entry name" value="EAL"/>
    <property type="match status" value="1"/>
</dbReference>
<dbReference type="SUPFAM" id="SSF55073">
    <property type="entry name" value="Nucleotide cyclase"/>
    <property type="match status" value="1"/>
</dbReference>
<feature type="domain" description="EAL" evidence="1">
    <location>
        <begin position="11"/>
        <end position="265"/>
    </location>
</feature>
<dbReference type="SMART" id="SM00267">
    <property type="entry name" value="GGDEF"/>
    <property type="match status" value="1"/>
</dbReference>
<sequence length="855" mass="98530">MDKMGGTFNKSKYLIDNFDRALAEGWVEVYFQPIIRTSNGRVCAEEALVRWEDPRLGMLNPMDFVPSLEAVNIVHKLDLYVLEIALAKMNEQIRRGLYVVPTSINLSQMDFYTCDVVEEVAKRVEKANISRRLIAIEVSEETLSAGNDYIVSQLEQFRDLGFQVWMDDYGSGDAALTILQKVHFDALKINMFFVQQIKKSERARIILTELVRLAMSLGMETVVEGVEFKEQIDFLQEIGCTKLQGFIYSKPLPISQILARYENGTAIGFENPKESSYYSAVGKISLYDISFARNNTNELTNYFDTFPIAILETSETSLRFVRGNESFKRFMNKNFPDVNLYSEYIFGKNHKSVGVYTMNSIRRCGENGKRRIIDDRTSDGHIIQMLVQRIAVNPVTKVAAVVIAILQVNEGQTSADSLTYNYIARALSEDYVDLFFVNMDTEDYVEYSPDGLNRDVSVEMRGQDFFRRLDYEYSRRVYADDIELMRNSFTKENILKMIDERGSYSITYRRMVQGVPTHVILKAVKVRSDRNHILIGINNIDAQIKERELIEKVKEERIMYSRVMSLAGDIFSIYLVDPDTEHYVCFNSTDELDEFNIPMENDNFFAESREKAKRIVHRDDLREFLSVFTKENVLTNIKNHGIFIHKYRFKLQDETIHVMLRATLVEENTGSKLIVGIMNIENQFMMEQEYAANLQAAEDKAFKDQLTGVKNKRAYVDEEERINLQIKTGYDFEFGIVVCDINGLKQINDTKGHQAGDAYIKEGCEIICDAFSRSPVFRIGGDEFVAIVQGKDYDHLNSRISKITKINSKNKKNDKVTIAVGYSLFGKNDKFVSDVFERADSVMYKNKKKMKEEML</sequence>
<gene>
    <name evidence="3" type="ORF">E7272_09690</name>
</gene>
<dbReference type="AlphaFoldDB" id="A0A927YR58"/>
<evidence type="ECO:0000313" key="3">
    <source>
        <dbReference type="EMBL" id="MBE5920101.1"/>
    </source>
</evidence>
<dbReference type="NCBIfam" id="TIGR00254">
    <property type="entry name" value="GGDEF"/>
    <property type="match status" value="1"/>
</dbReference>
<dbReference type="InterPro" id="IPR029787">
    <property type="entry name" value="Nucleotide_cyclase"/>
</dbReference>
<dbReference type="PROSITE" id="PS50883">
    <property type="entry name" value="EAL"/>
    <property type="match status" value="1"/>
</dbReference>
<dbReference type="PROSITE" id="PS50887">
    <property type="entry name" value="GGDEF"/>
    <property type="match status" value="1"/>
</dbReference>
<dbReference type="Gene3D" id="3.30.70.270">
    <property type="match status" value="1"/>
</dbReference>
<dbReference type="PANTHER" id="PTHR33121">
    <property type="entry name" value="CYCLIC DI-GMP PHOSPHODIESTERASE PDEF"/>
    <property type="match status" value="1"/>
</dbReference>
<dbReference type="SUPFAM" id="SSF141868">
    <property type="entry name" value="EAL domain-like"/>
    <property type="match status" value="1"/>
</dbReference>
<dbReference type="Gene3D" id="3.20.20.450">
    <property type="entry name" value="EAL domain"/>
    <property type="match status" value="1"/>
</dbReference>
<dbReference type="CDD" id="cd01948">
    <property type="entry name" value="EAL"/>
    <property type="match status" value="1"/>
</dbReference>
<dbReference type="InterPro" id="IPR043128">
    <property type="entry name" value="Rev_trsase/Diguanyl_cyclase"/>
</dbReference>
<protein>
    <submittedName>
        <fullName evidence="3">GGDEF domain-containing protein</fullName>
    </submittedName>
</protein>
<dbReference type="InterPro" id="IPR035919">
    <property type="entry name" value="EAL_sf"/>
</dbReference>
<name>A0A927YR58_9FIRM</name>